<dbReference type="Proteomes" id="UP001223214">
    <property type="component" value="Unassembled WGS sequence"/>
</dbReference>
<protein>
    <recommendedName>
        <fullName evidence="3">phospholipase D</fullName>
        <ecNumber evidence="3">3.1.4.4</ecNumber>
    </recommendedName>
</protein>
<keyword evidence="4" id="KW-0378">Hydrolase</keyword>
<evidence type="ECO:0000256" key="6">
    <source>
        <dbReference type="ARBA" id="ARBA00023098"/>
    </source>
</evidence>
<evidence type="ECO:0000259" key="8">
    <source>
        <dbReference type="PROSITE" id="PS50035"/>
    </source>
</evidence>
<name>A0AAP4D6S9_9ENTR</name>
<feature type="domain" description="PLD phosphodiesterase" evidence="8">
    <location>
        <begin position="107"/>
        <end position="134"/>
    </location>
</feature>
<dbReference type="InterPro" id="IPR051406">
    <property type="entry name" value="PLD_domain"/>
</dbReference>
<evidence type="ECO:0000256" key="5">
    <source>
        <dbReference type="ARBA" id="ARBA00022963"/>
    </source>
</evidence>
<dbReference type="AlphaFoldDB" id="A0AAP4D6S9"/>
<sequence length="171" mass="18958">MQISKTLLALAFIPALSFASSNIEVGFSPEGGAQELVLKTINEATKSIRMMSFSFSAPDVMNALVAAQKRGVDVQIVIDEKGNISNKSLLAMHYVTQNGIKLRTDNHYRIQHDKVIITDGNTVETGSFNFAKTAEYKNSENVIVIHNAPDLVAQYLAHWENRWRQGVDFSS</sequence>
<evidence type="ECO:0000313" key="10">
    <source>
        <dbReference type="Proteomes" id="UP001223214"/>
    </source>
</evidence>
<dbReference type="PANTHER" id="PTHR43856:SF1">
    <property type="entry name" value="MITOCHONDRIAL CARDIOLIPIN HYDROLASE"/>
    <property type="match status" value="1"/>
</dbReference>
<reference evidence="9 10" key="1">
    <citation type="submission" date="2023-06" db="EMBL/GenBank/DDBJ databases">
        <title>Identification and characterization of antibiotic-resistant Gram-negative bacteria.</title>
        <authorList>
            <person name="Cho G.-S."/>
            <person name="Lee J."/>
            <person name="Tai E."/>
            <person name="Jeong S."/>
            <person name="Kim I."/>
            <person name="Kim B.-E."/>
            <person name="Jeong M.-I."/>
            <person name="Oh K.-K."/>
            <person name="Franz C.M.A.P."/>
        </authorList>
    </citation>
    <scope>NUCLEOTIDE SEQUENCE [LARGE SCALE GENOMIC DNA]</scope>
    <source>
        <strain evidence="9 10">V106_12</strain>
    </source>
</reference>
<dbReference type="InterPro" id="IPR001736">
    <property type="entry name" value="PLipase_D/transphosphatidylase"/>
</dbReference>
<dbReference type="EC" id="3.1.4.4" evidence="3"/>
<dbReference type="RefSeq" id="WP_285150237.1">
    <property type="nucleotide sequence ID" value="NZ_JASSOM010000059.1"/>
</dbReference>
<dbReference type="InterPro" id="IPR025202">
    <property type="entry name" value="PLD-like_dom"/>
</dbReference>
<feature type="chain" id="PRO_5042827138" description="phospholipase D" evidence="7">
    <location>
        <begin position="20"/>
        <end position="171"/>
    </location>
</feature>
<dbReference type="GO" id="GO:0016042">
    <property type="term" value="P:lipid catabolic process"/>
    <property type="evidence" value="ECO:0007669"/>
    <property type="project" value="UniProtKB-KW"/>
</dbReference>
<accession>A0AAP4D6S9</accession>
<evidence type="ECO:0000256" key="2">
    <source>
        <dbReference type="ARBA" id="ARBA00008664"/>
    </source>
</evidence>
<keyword evidence="7" id="KW-0732">Signal</keyword>
<dbReference type="Gene3D" id="3.30.870.10">
    <property type="entry name" value="Endonuclease Chain A"/>
    <property type="match status" value="1"/>
</dbReference>
<dbReference type="CDD" id="cd09170">
    <property type="entry name" value="PLDc_Nuc"/>
    <property type="match status" value="1"/>
</dbReference>
<evidence type="ECO:0000256" key="1">
    <source>
        <dbReference type="ARBA" id="ARBA00000798"/>
    </source>
</evidence>
<evidence type="ECO:0000256" key="3">
    <source>
        <dbReference type="ARBA" id="ARBA00012027"/>
    </source>
</evidence>
<dbReference type="SUPFAM" id="SSF56024">
    <property type="entry name" value="Phospholipase D/nuclease"/>
    <property type="match status" value="1"/>
</dbReference>
<comment type="catalytic activity">
    <reaction evidence="1">
        <text>a 1,2-diacyl-sn-glycero-3-phosphocholine + H2O = a 1,2-diacyl-sn-glycero-3-phosphate + choline + H(+)</text>
        <dbReference type="Rhea" id="RHEA:14445"/>
        <dbReference type="ChEBI" id="CHEBI:15354"/>
        <dbReference type="ChEBI" id="CHEBI:15377"/>
        <dbReference type="ChEBI" id="CHEBI:15378"/>
        <dbReference type="ChEBI" id="CHEBI:57643"/>
        <dbReference type="ChEBI" id="CHEBI:58608"/>
        <dbReference type="EC" id="3.1.4.4"/>
    </reaction>
</comment>
<feature type="signal peptide" evidence="7">
    <location>
        <begin position="1"/>
        <end position="19"/>
    </location>
</feature>
<keyword evidence="10" id="KW-1185">Reference proteome</keyword>
<evidence type="ECO:0000256" key="4">
    <source>
        <dbReference type="ARBA" id="ARBA00022801"/>
    </source>
</evidence>
<evidence type="ECO:0000256" key="7">
    <source>
        <dbReference type="SAM" id="SignalP"/>
    </source>
</evidence>
<organism evidence="9 10">
    <name type="scientific">Lelliottia wanjuensis</name>
    <dbReference type="NCBI Taxonomy" id="3050585"/>
    <lineage>
        <taxon>Bacteria</taxon>
        <taxon>Pseudomonadati</taxon>
        <taxon>Pseudomonadota</taxon>
        <taxon>Gammaproteobacteria</taxon>
        <taxon>Enterobacterales</taxon>
        <taxon>Enterobacteriaceae</taxon>
        <taxon>Lelliottia</taxon>
    </lineage>
</organism>
<comment type="caution">
    <text evidence="9">The sequence shown here is derived from an EMBL/GenBank/DDBJ whole genome shotgun (WGS) entry which is preliminary data.</text>
</comment>
<evidence type="ECO:0000313" key="9">
    <source>
        <dbReference type="EMBL" id="MDK9364555.1"/>
    </source>
</evidence>
<comment type="similarity">
    <text evidence="2">Belongs to the phospholipase D family.</text>
</comment>
<dbReference type="GO" id="GO:0004630">
    <property type="term" value="F:phospholipase D activity"/>
    <property type="evidence" value="ECO:0007669"/>
    <property type="project" value="UniProtKB-EC"/>
</dbReference>
<dbReference type="EMBL" id="JASSOM010000059">
    <property type="protein sequence ID" value="MDK9364555.1"/>
    <property type="molecule type" value="Genomic_DNA"/>
</dbReference>
<gene>
    <name evidence="9" type="ORF">QQF32_15255</name>
</gene>
<dbReference type="Pfam" id="PF13091">
    <property type="entry name" value="PLDc_2"/>
    <property type="match status" value="1"/>
</dbReference>
<dbReference type="GO" id="GO:0006793">
    <property type="term" value="P:phosphorus metabolic process"/>
    <property type="evidence" value="ECO:0007669"/>
    <property type="project" value="UniProtKB-ARBA"/>
</dbReference>
<keyword evidence="6" id="KW-0443">Lipid metabolism</keyword>
<dbReference type="PROSITE" id="PS50035">
    <property type="entry name" value="PLD"/>
    <property type="match status" value="1"/>
</dbReference>
<keyword evidence="5" id="KW-0442">Lipid degradation</keyword>
<dbReference type="GO" id="GO:0016891">
    <property type="term" value="F:RNA endonuclease activity producing 5'-phosphomonoesters, hydrolytic mechanism"/>
    <property type="evidence" value="ECO:0007669"/>
    <property type="project" value="TreeGrafter"/>
</dbReference>
<proteinExistence type="inferred from homology"/>
<dbReference type="PANTHER" id="PTHR43856">
    <property type="entry name" value="CARDIOLIPIN HYDROLASE"/>
    <property type="match status" value="1"/>
</dbReference>